<keyword evidence="3 5" id="KW-1133">Transmembrane helix</keyword>
<keyword evidence="7" id="KW-1185">Reference proteome</keyword>
<name>A0ABR7HJT8_9FIRM</name>
<reference evidence="6 7" key="1">
    <citation type="submission" date="2020-08" db="EMBL/GenBank/DDBJ databases">
        <title>Genome public.</title>
        <authorList>
            <person name="Liu C."/>
            <person name="Sun Q."/>
        </authorList>
    </citation>
    <scope>NUCLEOTIDE SEQUENCE [LARGE SCALE GENOMIC DNA]</scope>
    <source>
        <strain evidence="6 7">NSJ-71</strain>
    </source>
</reference>
<evidence type="ECO:0000256" key="1">
    <source>
        <dbReference type="ARBA" id="ARBA00004141"/>
    </source>
</evidence>
<feature type="transmembrane region" description="Helical" evidence="5">
    <location>
        <begin position="65"/>
        <end position="86"/>
    </location>
</feature>
<comment type="caution">
    <text evidence="6">The sequence shown here is derived from an EMBL/GenBank/DDBJ whole genome shotgun (WGS) entry which is preliminary data.</text>
</comment>
<dbReference type="Pfam" id="PF05105">
    <property type="entry name" value="Phage_holin_4_1"/>
    <property type="match status" value="1"/>
</dbReference>
<feature type="transmembrane region" description="Helical" evidence="5">
    <location>
        <begin position="20"/>
        <end position="44"/>
    </location>
</feature>
<dbReference type="Proteomes" id="UP000636755">
    <property type="component" value="Unassembled WGS sequence"/>
</dbReference>
<dbReference type="RefSeq" id="WP_186934974.1">
    <property type="nucleotide sequence ID" value="NZ_JACOPS010000001.1"/>
</dbReference>
<evidence type="ECO:0000313" key="7">
    <source>
        <dbReference type="Proteomes" id="UP000636755"/>
    </source>
</evidence>
<evidence type="ECO:0000256" key="2">
    <source>
        <dbReference type="ARBA" id="ARBA00022692"/>
    </source>
</evidence>
<protein>
    <submittedName>
        <fullName evidence="6">Phage holin family protein</fullName>
    </submittedName>
</protein>
<comment type="subcellular location">
    <subcellularLocation>
        <location evidence="1">Membrane</location>
        <topology evidence="1">Multi-pass membrane protein</topology>
    </subcellularLocation>
</comment>
<evidence type="ECO:0000256" key="5">
    <source>
        <dbReference type="SAM" id="Phobius"/>
    </source>
</evidence>
<sequence length="148" mass="16053">MKDNIIQATVSVAIGALISYFNILLIPILVLIAVMLIDYITGLTSAYRNGELKSKTGLIGILKKVSYLVLVAVGGVVDYLICSGLATAGFDFGVTYCCGLIVCVWLIINELISILENLSELGTPIPKFLVNIVHRLKDSVDDDTNYKK</sequence>
<dbReference type="NCBIfam" id="TIGR01593">
    <property type="entry name" value="holin_tox_secr"/>
    <property type="match status" value="1"/>
</dbReference>
<evidence type="ECO:0000313" key="6">
    <source>
        <dbReference type="EMBL" id="MBC5727742.1"/>
    </source>
</evidence>
<evidence type="ECO:0000256" key="3">
    <source>
        <dbReference type="ARBA" id="ARBA00022989"/>
    </source>
</evidence>
<gene>
    <name evidence="6" type="ORF">H8R91_04225</name>
</gene>
<dbReference type="EMBL" id="JACOPS010000001">
    <property type="protein sequence ID" value="MBC5727742.1"/>
    <property type="molecule type" value="Genomic_DNA"/>
</dbReference>
<dbReference type="InterPro" id="IPR006480">
    <property type="entry name" value="Phage_holin_4_1"/>
</dbReference>
<accession>A0ABR7HJT8</accession>
<proteinExistence type="predicted"/>
<organism evidence="6 7">
    <name type="scientific">Ruminococcus intestinalis</name>
    <dbReference type="NCBI Taxonomy" id="2763066"/>
    <lineage>
        <taxon>Bacteria</taxon>
        <taxon>Bacillati</taxon>
        <taxon>Bacillota</taxon>
        <taxon>Clostridia</taxon>
        <taxon>Eubacteriales</taxon>
        <taxon>Oscillospiraceae</taxon>
        <taxon>Ruminococcus</taxon>
    </lineage>
</organism>
<feature type="transmembrane region" description="Helical" evidence="5">
    <location>
        <begin position="92"/>
        <end position="112"/>
    </location>
</feature>
<keyword evidence="2 5" id="KW-0812">Transmembrane</keyword>
<keyword evidence="4 5" id="KW-0472">Membrane</keyword>
<evidence type="ECO:0000256" key="4">
    <source>
        <dbReference type="ARBA" id="ARBA00023136"/>
    </source>
</evidence>